<dbReference type="FunFam" id="3.40.50.1820:FF:000089">
    <property type="entry name" value="Alpha/beta hydrolase"/>
    <property type="match status" value="1"/>
</dbReference>
<dbReference type="STRING" id="393003.SAMN05660461_5392"/>
<accession>A0A1T5PA68</accession>
<dbReference type="Proteomes" id="UP000190166">
    <property type="component" value="Unassembled WGS sequence"/>
</dbReference>
<evidence type="ECO:0000313" key="5">
    <source>
        <dbReference type="EMBL" id="SKD09503.1"/>
    </source>
</evidence>
<dbReference type="PROSITE" id="PS01174">
    <property type="entry name" value="LIPASE_GDXG_SER"/>
    <property type="match status" value="1"/>
</dbReference>
<reference evidence="5 6" key="1">
    <citation type="submission" date="2017-02" db="EMBL/GenBank/DDBJ databases">
        <authorList>
            <person name="Peterson S.W."/>
        </authorList>
    </citation>
    <scope>NUCLEOTIDE SEQUENCE [LARGE SCALE GENOMIC DNA]</scope>
    <source>
        <strain evidence="5 6">DSM 18108</strain>
    </source>
</reference>
<comment type="similarity">
    <text evidence="1">Belongs to the 'GDXG' lipolytic enzyme family.</text>
</comment>
<evidence type="ECO:0000313" key="6">
    <source>
        <dbReference type="Proteomes" id="UP000190166"/>
    </source>
</evidence>
<evidence type="ECO:0000259" key="4">
    <source>
        <dbReference type="Pfam" id="PF07859"/>
    </source>
</evidence>
<evidence type="ECO:0000256" key="1">
    <source>
        <dbReference type="ARBA" id="ARBA00010515"/>
    </source>
</evidence>
<sequence length="312" mass="33780">MTTDLAFKPAVQAALDYINHIPTDPAQTDPIAGARDFYHRFIPMAGTPAIVKNVQNLTLPTTEGPVNVRIYRPSDTPGLPVTVYFHGGWFYLGSLDTHDTPLRALTNAADCVVISVDYALAPEHPFPKGLKEGIAVLHWIAAHADELQVDANRIGVAGDSAGAALATVIARHAKENNGPALRFQALIYPVTDASLQTPSWKEFAEGLNLDLAGAELAWSLYIPHSQDRQHPDAAPLLAEDLTGLPPALVITAEYDPLRDEGMAYAAALRRNGVPVQETLYEGMIHGFFQMGGMIEEGNTAINETAAFIRKHF</sequence>
<dbReference type="EMBL" id="FUZZ01000005">
    <property type="protein sequence ID" value="SKD09503.1"/>
    <property type="molecule type" value="Genomic_DNA"/>
</dbReference>
<organism evidence="5 6">
    <name type="scientific">Chitinophaga ginsengisegetis</name>
    <dbReference type="NCBI Taxonomy" id="393003"/>
    <lineage>
        <taxon>Bacteria</taxon>
        <taxon>Pseudomonadati</taxon>
        <taxon>Bacteroidota</taxon>
        <taxon>Chitinophagia</taxon>
        <taxon>Chitinophagales</taxon>
        <taxon>Chitinophagaceae</taxon>
        <taxon>Chitinophaga</taxon>
    </lineage>
</organism>
<dbReference type="InterPro" id="IPR013094">
    <property type="entry name" value="AB_hydrolase_3"/>
</dbReference>
<feature type="active site" evidence="3">
    <location>
        <position position="160"/>
    </location>
</feature>
<gene>
    <name evidence="5" type="ORF">SAMN05660461_5392</name>
</gene>
<dbReference type="SUPFAM" id="SSF53474">
    <property type="entry name" value="alpha/beta-Hydrolases"/>
    <property type="match status" value="1"/>
</dbReference>
<dbReference type="Pfam" id="PF07859">
    <property type="entry name" value="Abhydrolase_3"/>
    <property type="match status" value="1"/>
</dbReference>
<keyword evidence="2" id="KW-0378">Hydrolase</keyword>
<keyword evidence="6" id="KW-1185">Reference proteome</keyword>
<dbReference type="PANTHER" id="PTHR48081:SF8">
    <property type="entry name" value="ALPHA_BETA HYDROLASE FOLD-3 DOMAIN-CONTAINING PROTEIN-RELATED"/>
    <property type="match status" value="1"/>
</dbReference>
<dbReference type="RefSeq" id="WP_079472664.1">
    <property type="nucleotide sequence ID" value="NZ_FUZZ01000005.1"/>
</dbReference>
<dbReference type="Gene3D" id="3.40.50.1820">
    <property type="entry name" value="alpha/beta hydrolase"/>
    <property type="match status" value="1"/>
</dbReference>
<proteinExistence type="inferred from homology"/>
<feature type="domain" description="Alpha/beta hydrolase fold-3" evidence="4">
    <location>
        <begin position="83"/>
        <end position="288"/>
    </location>
</feature>
<dbReference type="InterPro" id="IPR029058">
    <property type="entry name" value="AB_hydrolase_fold"/>
</dbReference>
<dbReference type="InterPro" id="IPR033140">
    <property type="entry name" value="Lipase_GDXG_put_SER_AS"/>
</dbReference>
<name>A0A1T5PA68_9BACT</name>
<protein>
    <submittedName>
        <fullName evidence="5">Acetyl esterase</fullName>
    </submittedName>
</protein>
<evidence type="ECO:0000256" key="2">
    <source>
        <dbReference type="ARBA" id="ARBA00022801"/>
    </source>
</evidence>
<dbReference type="GO" id="GO:0016787">
    <property type="term" value="F:hydrolase activity"/>
    <property type="evidence" value="ECO:0007669"/>
    <property type="project" value="UniProtKB-KW"/>
</dbReference>
<dbReference type="AlphaFoldDB" id="A0A1T5PA68"/>
<dbReference type="InterPro" id="IPR050300">
    <property type="entry name" value="GDXG_lipolytic_enzyme"/>
</dbReference>
<dbReference type="PANTHER" id="PTHR48081">
    <property type="entry name" value="AB HYDROLASE SUPERFAMILY PROTEIN C4A8.06C"/>
    <property type="match status" value="1"/>
</dbReference>
<evidence type="ECO:0000256" key="3">
    <source>
        <dbReference type="PROSITE-ProRule" id="PRU10038"/>
    </source>
</evidence>